<dbReference type="RefSeq" id="WP_141290983.1">
    <property type="nucleotide sequence ID" value="NZ_BAAAEW010000026.1"/>
</dbReference>
<evidence type="ECO:0000313" key="2">
    <source>
        <dbReference type="Proteomes" id="UP001500279"/>
    </source>
</evidence>
<proteinExistence type="predicted"/>
<gene>
    <name evidence="1" type="ORF">GCM10009107_42280</name>
</gene>
<name>A0ABN1KAE4_9BURK</name>
<sequence length="93" mass="9936">MHMLYNSDSFAVLEIDVAELASGTQAGEPSDSGTSGYEIVDKAARKGIFLDGELARGFRARAQALVQEEADEDTLEAFVATYAGLAQQPMALH</sequence>
<dbReference type="Proteomes" id="UP001500279">
    <property type="component" value="Unassembled WGS sequence"/>
</dbReference>
<dbReference type="Pfam" id="PF12091">
    <property type="entry name" value="DUF3567"/>
    <property type="match status" value="1"/>
</dbReference>
<protein>
    <submittedName>
        <fullName evidence="1">DUF3567 domain-containing protein</fullName>
    </submittedName>
</protein>
<comment type="caution">
    <text evidence="1">The sequence shown here is derived from an EMBL/GenBank/DDBJ whole genome shotgun (WGS) entry which is preliminary data.</text>
</comment>
<keyword evidence="2" id="KW-1185">Reference proteome</keyword>
<dbReference type="InterPro" id="IPR021951">
    <property type="entry name" value="DUF3567"/>
</dbReference>
<organism evidence="1 2">
    <name type="scientific">Ideonella azotifigens</name>
    <dbReference type="NCBI Taxonomy" id="513160"/>
    <lineage>
        <taxon>Bacteria</taxon>
        <taxon>Pseudomonadati</taxon>
        <taxon>Pseudomonadota</taxon>
        <taxon>Betaproteobacteria</taxon>
        <taxon>Burkholderiales</taxon>
        <taxon>Sphaerotilaceae</taxon>
        <taxon>Ideonella</taxon>
    </lineage>
</organism>
<reference evidence="1 2" key="1">
    <citation type="journal article" date="2019" name="Int. J. Syst. Evol. Microbiol.">
        <title>The Global Catalogue of Microorganisms (GCM) 10K type strain sequencing project: providing services to taxonomists for standard genome sequencing and annotation.</title>
        <authorList>
            <consortium name="The Broad Institute Genomics Platform"/>
            <consortium name="The Broad Institute Genome Sequencing Center for Infectious Disease"/>
            <person name="Wu L."/>
            <person name="Ma J."/>
        </authorList>
    </citation>
    <scope>NUCLEOTIDE SEQUENCE [LARGE SCALE GENOMIC DNA]</scope>
    <source>
        <strain evidence="1 2">JCM 15503</strain>
    </source>
</reference>
<dbReference type="EMBL" id="BAAAEW010000026">
    <property type="protein sequence ID" value="GAA0760115.1"/>
    <property type="molecule type" value="Genomic_DNA"/>
</dbReference>
<evidence type="ECO:0000313" key="1">
    <source>
        <dbReference type="EMBL" id="GAA0760115.1"/>
    </source>
</evidence>
<accession>A0ABN1KAE4</accession>